<dbReference type="PANTHER" id="PTHR34405">
    <property type="entry name" value="CRISPR-ASSOCIATED ENDORIBONUCLEASE CAS2"/>
    <property type="match status" value="1"/>
</dbReference>
<comment type="function">
    <text evidence="9">CRISPR (clustered regularly interspaced short palindromic repeat), is an adaptive immune system that provides protection against mobile genetic elements (viruses, transposable elements and conjugative plasmids). CRISPR clusters contain sequences complementary to antecedent mobile elements and target invading nucleic acids. CRISPR clusters are transcribed and processed into CRISPR RNA (crRNA). Functions as a ssRNA-specific endoribonuclease. Involved in the integration of spacer DNA into the CRISPR cassette.</text>
</comment>
<dbReference type="HAMAP" id="MF_01471">
    <property type="entry name" value="Cas2"/>
    <property type="match status" value="1"/>
</dbReference>
<evidence type="ECO:0000256" key="1">
    <source>
        <dbReference type="ARBA" id="ARBA00001946"/>
    </source>
</evidence>
<dbReference type="Gene3D" id="3.30.70.240">
    <property type="match status" value="1"/>
</dbReference>
<evidence type="ECO:0000256" key="8">
    <source>
        <dbReference type="ARBA" id="ARBA00023118"/>
    </source>
</evidence>
<dbReference type="SUPFAM" id="SSF143430">
    <property type="entry name" value="TTP0101/SSO1404-like"/>
    <property type="match status" value="1"/>
</dbReference>
<evidence type="ECO:0000256" key="9">
    <source>
        <dbReference type="HAMAP-Rule" id="MF_01471"/>
    </source>
</evidence>
<evidence type="ECO:0000256" key="3">
    <source>
        <dbReference type="ARBA" id="ARBA00022722"/>
    </source>
</evidence>
<sequence>MEEDRLREDYYFQVIENYRDNRLFILIIYDIVDNKRRVKFAKFLQGYGTRVQKSAFEAMLPIGKYEKLLDEIPKYINKKEDNIRVYKISGKSQMLSWGVTQDWDQEEVILI</sequence>
<evidence type="ECO:0000313" key="10">
    <source>
        <dbReference type="EMBL" id="MBC8571873.1"/>
    </source>
</evidence>
<evidence type="ECO:0000256" key="2">
    <source>
        <dbReference type="ARBA" id="ARBA00009959"/>
    </source>
</evidence>
<evidence type="ECO:0000256" key="7">
    <source>
        <dbReference type="ARBA" id="ARBA00022842"/>
    </source>
</evidence>
<dbReference type="Proteomes" id="UP000657421">
    <property type="component" value="Unassembled WGS sequence"/>
</dbReference>
<keyword evidence="3 9" id="KW-0540">Nuclease</keyword>
<dbReference type="RefSeq" id="WP_249306866.1">
    <property type="nucleotide sequence ID" value="NZ_JACRSZ010000001.1"/>
</dbReference>
<dbReference type="NCBIfam" id="TIGR01573">
    <property type="entry name" value="cas2"/>
    <property type="match status" value="1"/>
</dbReference>
<dbReference type="InterPro" id="IPR019199">
    <property type="entry name" value="Virulence_VapD/CRISPR_Cas2"/>
</dbReference>
<dbReference type="Pfam" id="PF09827">
    <property type="entry name" value="CRISPR_Cas2"/>
    <property type="match status" value="1"/>
</dbReference>
<reference evidence="10 11" key="1">
    <citation type="submission" date="2020-08" db="EMBL/GenBank/DDBJ databases">
        <title>Genome public.</title>
        <authorList>
            <person name="Liu C."/>
            <person name="Sun Q."/>
        </authorList>
    </citation>
    <scope>NUCLEOTIDE SEQUENCE [LARGE SCALE GENOMIC DNA]</scope>
    <source>
        <strain evidence="10 11">NSJ-46</strain>
    </source>
</reference>
<keyword evidence="11" id="KW-1185">Reference proteome</keyword>
<name>A0ABR7N7Y8_9FIRM</name>
<gene>
    <name evidence="9 10" type="primary">cas2</name>
    <name evidence="10" type="ORF">H8716_02050</name>
</gene>
<organism evidence="10 11">
    <name type="scientific">Jingyaoa shaoxingensis</name>
    <dbReference type="NCBI Taxonomy" id="2763671"/>
    <lineage>
        <taxon>Bacteria</taxon>
        <taxon>Bacillati</taxon>
        <taxon>Bacillota</taxon>
        <taxon>Clostridia</taxon>
        <taxon>Lachnospirales</taxon>
        <taxon>Lachnospiraceae</taxon>
        <taxon>Jingyaoa</taxon>
    </lineage>
</organism>
<evidence type="ECO:0000256" key="5">
    <source>
        <dbReference type="ARBA" id="ARBA00022759"/>
    </source>
</evidence>
<evidence type="ECO:0000313" key="11">
    <source>
        <dbReference type="Proteomes" id="UP000657421"/>
    </source>
</evidence>
<dbReference type="GO" id="GO:0004519">
    <property type="term" value="F:endonuclease activity"/>
    <property type="evidence" value="ECO:0007669"/>
    <property type="project" value="UniProtKB-KW"/>
</dbReference>
<comment type="similarity">
    <text evidence="2 9">Belongs to the CRISPR-associated endoribonuclease Cas2 protein family.</text>
</comment>
<keyword evidence="8 9" id="KW-0051">Antiviral defense</keyword>
<proteinExistence type="inferred from homology"/>
<comment type="cofactor">
    <cofactor evidence="1 9">
        <name>Mg(2+)</name>
        <dbReference type="ChEBI" id="CHEBI:18420"/>
    </cofactor>
</comment>
<evidence type="ECO:0000256" key="4">
    <source>
        <dbReference type="ARBA" id="ARBA00022723"/>
    </source>
</evidence>
<comment type="subunit">
    <text evidence="9">Homodimer, forms a heterotetramer with a Cas1 homodimer.</text>
</comment>
<dbReference type="EMBL" id="JACRSZ010000001">
    <property type="protein sequence ID" value="MBC8571873.1"/>
    <property type="molecule type" value="Genomic_DNA"/>
</dbReference>
<dbReference type="CDD" id="cd09725">
    <property type="entry name" value="Cas2_I_II_III"/>
    <property type="match status" value="1"/>
</dbReference>
<evidence type="ECO:0000256" key="6">
    <source>
        <dbReference type="ARBA" id="ARBA00022801"/>
    </source>
</evidence>
<keyword evidence="4 9" id="KW-0479">Metal-binding</keyword>
<keyword evidence="5 9" id="KW-0255">Endonuclease</keyword>
<protein>
    <recommendedName>
        <fullName evidence="9">CRISPR-associated endoribonuclease Cas2</fullName>
        <ecNumber evidence="9">3.1.-.-</ecNumber>
    </recommendedName>
</protein>
<dbReference type="InterPro" id="IPR021127">
    <property type="entry name" value="CRISPR_associated_Cas2"/>
</dbReference>
<accession>A0ABR7N7Y8</accession>
<dbReference type="EC" id="3.1.-.-" evidence="9"/>
<feature type="binding site" evidence="9">
    <location>
        <position position="30"/>
    </location>
    <ligand>
        <name>Mg(2+)</name>
        <dbReference type="ChEBI" id="CHEBI:18420"/>
        <note>catalytic</note>
    </ligand>
</feature>
<keyword evidence="6 9" id="KW-0378">Hydrolase</keyword>
<keyword evidence="7 9" id="KW-0460">Magnesium</keyword>
<comment type="caution">
    <text evidence="10">The sequence shown here is derived from an EMBL/GenBank/DDBJ whole genome shotgun (WGS) entry which is preliminary data.</text>
</comment>
<dbReference type="PANTHER" id="PTHR34405:SF3">
    <property type="entry name" value="CRISPR-ASSOCIATED ENDORIBONUCLEASE CAS2 3"/>
    <property type="match status" value="1"/>
</dbReference>